<evidence type="ECO:0000313" key="2">
    <source>
        <dbReference type="Proteomes" id="UP001291623"/>
    </source>
</evidence>
<dbReference type="Proteomes" id="UP001291623">
    <property type="component" value="Unassembled WGS sequence"/>
</dbReference>
<dbReference type="EMBL" id="JAVYJV010000014">
    <property type="protein sequence ID" value="KAK4354190.1"/>
    <property type="molecule type" value="Genomic_DNA"/>
</dbReference>
<name>A0AAE1VB87_9SOLA</name>
<gene>
    <name evidence="1" type="ORF">RND71_026384</name>
</gene>
<sequence>MCILSHQHRLRALSLHGESFLSPLWGFKSLIPINQIWIEEQLSTLDVKGLKRNSPGFNVCNLWVQVLNISLHWMSKDVGQKIGDALGGTVDIVILDNGSKEGQYMRLKVRINISKPLPREKLIKLVEGKRTAETSHDRLHLEKKVDTISMHDQNELKGKRIIGLNGEDNDVLNIEDSNQAQPMEIINSESREKEIVGVRNNANEGISVGGKENATQLNTKEMQESILQAKIADKMELHNKIAVKQREREQVDTMTLIPMGREDTAQIIIEEMQENMYHATTFDNLMEGSNGITNLQDKKDQVCTTTLEYFLVASSHSL</sequence>
<reference evidence="1" key="1">
    <citation type="submission" date="2023-12" db="EMBL/GenBank/DDBJ databases">
        <title>Genome assembly of Anisodus tanguticus.</title>
        <authorList>
            <person name="Wang Y.-J."/>
        </authorList>
    </citation>
    <scope>NUCLEOTIDE SEQUENCE</scope>
    <source>
        <strain evidence="1">KB-2021</strain>
        <tissue evidence="1">Leaf</tissue>
    </source>
</reference>
<evidence type="ECO:0000313" key="1">
    <source>
        <dbReference type="EMBL" id="KAK4354190.1"/>
    </source>
</evidence>
<evidence type="ECO:0008006" key="3">
    <source>
        <dbReference type="Google" id="ProtNLM"/>
    </source>
</evidence>
<keyword evidence="2" id="KW-1185">Reference proteome</keyword>
<protein>
    <recommendedName>
        <fullName evidence="3">DUF4283 domain-containing protein</fullName>
    </recommendedName>
</protein>
<accession>A0AAE1VB87</accession>
<comment type="caution">
    <text evidence="1">The sequence shown here is derived from an EMBL/GenBank/DDBJ whole genome shotgun (WGS) entry which is preliminary data.</text>
</comment>
<proteinExistence type="predicted"/>
<dbReference type="AlphaFoldDB" id="A0AAE1VB87"/>
<organism evidence="1 2">
    <name type="scientific">Anisodus tanguticus</name>
    <dbReference type="NCBI Taxonomy" id="243964"/>
    <lineage>
        <taxon>Eukaryota</taxon>
        <taxon>Viridiplantae</taxon>
        <taxon>Streptophyta</taxon>
        <taxon>Embryophyta</taxon>
        <taxon>Tracheophyta</taxon>
        <taxon>Spermatophyta</taxon>
        <taxon>Magnoliopsida</taxon>
        <taxon>eudicotyledons</taxon>
        <taxon>Gunneridae</taxon>
        <taxon>Pentapetalae</taxon>
        <taxon>asterids</taxon>
        <taxon>lamiids</taxon>
        <taxon>Solanales</taxon>
        <taxon>Solanaceae</taxon>
        <taxon>Solanoideae</taxon>
        <taxon>Hyoscyameae</taxon>
        <taxon>Anisodus</taxon>
    </lineage>
</organism>